<name>F6DAJ4_THICA</name>
<feature type="domain" description="ChrR-like cupin" evidence="1">
    <location>
        <begin position="10"/>
        <end position="112"/>
    </location>
</feature>
<dbReference type="HOGENOM" id="CLU_111523_0_0_6"/>
<dbReference type="KEGG" id="tcy:Thicy_1490"/>
<dbReference type="OrthoDB" id="9801227at2"/>
<dbReference type="Pfam" id="PF12973">
    <property type="entry name" value="Cupin_7"/>
    <property type="match status" value="2"/>
</dbReference>
<evidence type="ECO:0000313" key="2">
    <source>
        <dbReference type="EMBL" id="AEG32250.1"/>
    </source>
</evidence>
<reference evidence="2 3" key="1">
    <citation type="submission" date="2011-05" db="EMBL/GenBank/DDBJ databases">
        <title>Complete sequence of Thioalkalimicrobium cyclicum ALM1.</title>
        <authorList>
            <consortium name="US DOE Joint Genome Institute"/>
            <person name="Lucas S."/>
            <person name="Han J."/>
            <person name="Lapidus A."/>
            <person name="Cheng J.-F."/>
            <person name="Goodwin L."/>
            <person name="Pitluck S."/>
            <person name="Peters L."/>
            <person name="Mikhailova N."/>
            <person name="Davenport K."/>
            <person name="Han C."/>
            <person name="Tapia R."/>
            <person name="Land M."/>
            <person name="Hauser L."/>
            <person name="Kyrpides N."/>
            <person name="Ivanova N."/>
            <person name="Pagani I."/>
            <person name="Kappler U."/>
            <person name="Woyke T."/>
        </authorList>
    </citation>
    <scope>NUCLEOTIDE SEQUENCE [LARGE SCALE GENOMIC DNA]</scope>
    <source>
        <strain evidence="3">DSM 14477 / JCM 11371 / ALM1</strain>
    </source>
</reference>
<gene>
    <name evidence="2" type="ordered locus">Thicy_1490</name>
</gene>
<evidence type="ECO:0000313" key="3">
    <source>
        <dbReference type="Proteomes" id="UP000009232"/>
    </source>
</evidence>
<dbReference type="EMBL" id="CP002776">
    <property type="protein sequence ID" value="AEG32250.1"/>
    <property type="molecule type" value="Genomic_DNA"/>
</dbReference>
<dbReference type="Proteomes" id="UP000009232">
    <property type="component" value="Chromosome"/>
</dbReference>
<dbReference type="eggNOG" id="COG3806">
    <property type="taxonomic scope" value="Bacteria"/>
</dbReference>
<dbReference type="CDD" id="cd20303">
    <property type="entry name" value="cupin_ChrR_1"/>
    <property type="match status" value="2"/>
</dbReference>
<organism evidence="2 3">
    <name type="scientific">Thiomicrospira cyclica (strain DSM 14477 / JCM 11371 / ALM1)</name>
    <name type="common">Thioalkalimicrobium cyclicum</name>
    <dbReference type="NCBI Taxonomy" id="717773"/>
    <lineage>
        <taxon>Bacteria</taxon>
        <taxon>Pseudomonadati</taxon>
        <taxon>Pseudomonadota</taxon>
        <taxon>Gammaproteobacteria</taxon>
        <taxon>Thiotrichales</taxon>
        <taxon>Piscirickettsiaceae</taxon>
        <taxon>Thiomicrospira</taxon>
    </lineage>
</organism>
<accession>F6DAJ4</accession>
<sequence>MDVINMDLSQRVVVETAKQAWLGSRADGVLRKPLEREAAESGRTTSVVQFMPGSAFPPHSHPQGEEIFVLEGVFSDERGDYPAGSYLRNPPGSQHAPFSKQGCVLFVKLDQFQPGDTETLAINTRQQAWQPGHGGLKVMGLHQFGTEHSALVWWSAGEVFQPHTHYGGEEIFVLEGEFIDEHGRYPKGSWLRSPHASRHHPFVEQDTLIWVKTGHL</sequence>
<dbReference type="InterPro" id="IPR011051">
    <property type="entry name" value="RmlC_Cupin_sf"/>
</dbReference>
<dbReference type="RefSeq" id="WP_013836025.1">
    <property type="nucleotide sequence ID" value="NC_015581.1"/>
</dbReference>
<proteinExistence type="predicted"/>
<dbReference type="InterPro" id="IPR014710">
    <property type="entry name" value="RmlC-like_jellyroll"/>
</dbReference>
<dbReference type="Gene3D" id="2.60.120.10">
    <property type="entry name" value="Jelly Rolls"/>
    <property type="match status" value="1"/>
</dbReference>
<keyword evidence="3" id="KW-1185">Reference proteome</keyword>
<dbReference type="AlphaFoldDB" id="F6DAJ4"/>
<evidence type="ECO:0000259" key="1">
    <source>
        <dbReference type="Pfam" id="PF12973"/>
    </source>
</evidence>
<dbReference type="STRING" id="717773.Thicy_1490"/>
<feature type="domain" description="ChrR-like cupin" evidence="1">
    <location>
        <begin position="119"/>
        <end position="216"/>
    </location>
</feature>
<dbReference type="SUPFAM" id="SSF51182">
    <property type="entry name" value="RmlC-like cupins"/>
    <property type="match status" value="2"/>
</dbReference>
<dbReference type="InterPro" id="IPR025979">
    <property type="entry name" value="ChrR-like_cupin_dom"/>
</dbReference>
<protein>
    <submittedName>
        <fullName evidence="2">Anti-ECFsigma factor, ChrR</fullName>
    </submittedName>
</protein>